<dbReference type="PANTHER" id="PTHR43174">
    <property type="entry name" value="UDP-N-ACETYLGLUCOSAMINE 2-EPIMERASE"/>
    <property type="match status" value="1"/>
</dbReference>
<dbReference type="Gene3D" id="3.40.50.2000">
    <property type="entry name" value="Glycogen Phosphorylase B"/>
    <property type="match status" value="2"/>
</dbReference>
<dbReference type="Pfam" id="PF02350">
    <property type="entry name" value="Epimerase_2"/>
    <property type="match status" value="1"/>
</dbReference>
<dbReference type="GO" id="GO:0008761">
    <property type="term" value="F:UDP-N-acetylglucosamine 2-epimerase activity"/>
    <property type="evidence" value="ECO:0007669"/>
    <property type="project" value="UniProtKB-EC"/>
</dbReference>
<dbReference type="PANTHER" id="PTHR43174:SF1">
    <property type="entry name" value="UDP-N-ACETYLGLUCOSAMINE 2-EPIMERASE"/>
    <property type="match status" value="1"/>
</dbReference>
<keyword evidence="1 3" id="KW-0413">Isomerase</keyword>
<dbReference type="EMBL" id="CP040749">
    <property type="protein sequence ID" value="QCX39966.1"/>
    <property type="molecule type" value="Genomic_DNA"/>
</dbReference>
<sequence length="359" mass="40393">MKKIVTILGARPQFVKAAVLSRIIGEHGELEEIIVHTGQHFDQNMSDIFFEEMEIPKPKYNLHINGLSHAAMTGQMLIGVEKILLDEKPLAVVVYGDTNSTLAGALAAKKMGIKVIHIEAGLRSFNMNMPEEINRIATDTISDLLLCPTDVGVHNLKKVGILGSERVVKSGDIMKDAVTYYSKKANEKSSICNKLMLEENNFVLATIHRQDNTIHVEKLKAIFRGLDEINAQCKVVMPLHPRTKKIIEENNIETRITIIEPVGYFDMLSLLKHCKMVVTDSGGLQKEAYFNKKHCIIAREETEWVELVENGFAKTVGSNQLKMIEAFDYFTSKKSDFSKNLYGKDVGLKIYNEIMNLIK</sequence>
<protein>
    <submittedName>
        <fullName evidence="3">UDP-N-acetylglucosamine 2-epimerase (Non-hydrolyzing)</fullName>
        <ecNumber evidence="3">5.1.3.14</ecNumber>
    </submittedName>
</protein>
<dbReference type="NCBIfam" id="TIGR00236">
    <property type="entry name" value="wecB"/>
    <property type="match status" value="1"/>
</dbReference>
<dbReference type="SUPFAM" id="SSF53756">
    <property type="entry name" value="UDP-Glycosyltransferase/glycogen phosphorylase"/>
    <property type="match status" value="1"/>
</dbReference>
<evidence type="ECO:0000259" key="2">
    <source>
        <dbReference type="Pfam" id="PF02350"/>
    </source>
</evidence>
<proteinExistence type="inferred from homology"/>
<dbReference type="InterPro" id="IPR029767">
    <property type="entry name" value="WecB-like"/>
</dbReference>
<comment type="similarity">
    <text evidence="1">Belongs to the UDP-N-acetylglucosamine 2-epimerase family.</text>
</comment>
<dbReference type="CDD" id="cd03786">
    <property type="entry name" value="GTB_UDP-GlcNAc_2-Epimerase"/>
    <property type="match status" value="1"/>
</dbReference>
<evidence type="ECO:0000256" key="1">
    <source>
        <dbReference type="RuleBase" id="RU003513"/>
    </source>
</evidence>
<dbReference type="RefSeq" id="WP_138950822.1">
    <property type="nucleotide sequence ID" value="NZ_CP040749.1"/>
</dbReference>
<keyword evidence="4" id="KW-1185">Reference proteome</keyword>
<reference evidence="3 4" key="1">
    <citation type="submission" date="2019-05" db="EMBL/GenBank/DDBJ databases">
        <title>Algicella ahnfeltiae gen. nov., sp. nov., a novel marine bacterium of the family Flavobacteriaceae isolated from a red alga.</title>
        <authorList>
            <person name="Nedashkovskaya O.I."/>
            <person name="Kukhlevskiy A.D."/>
            <person name="Kim S.-G."/>
            <person name="Zhukova N.V."/>
            <person name="Mikhailov V.V."/>
        </authorList>
    </citation>
    <scope>NUCLEOTIDE SEQUENCE [LARGE SCALE GENOMIC DNA]</scope>
    <source>
        <strain evidence="3 4">10Alg115</strain>
    </source>
</reference>
<dbReference type="EC" id="5.1.3.14" evidence="3"/>
<feature type="domain" description="UDP-N-acetylglucosamine 2-epimerase" evidence="2">
    <location>
        <begin position="25"/>
        <end position="344"/>
    </location>
</feature>
<dbReference type="KEGG" id="fbe:FF125_16525"/>
<evidence type="ECO:0000313" key="3">
    <source>
        <dbReference type="EMBL" id="QCX39966.1"/>
    </source>
</evidence>
<evidence type="ECO:0000313" key="4">
    <source>
        <dbReference type="Proteomes" id="UP000306229"/>
    </source>
</evidence>
<dbReference type="OrthoDB" id="9803238at2"/>
<name>A0A5B7TXT4_9FLAO</name>
<dbReference type="InterPro" id="IPR003331">
    <property type="entry name" value="UDP_GlcNAc_Epimerase_2_dom"/>
</dbReference>
<organism evidence="3 4">
    <name type="scientific">Aureibaculum algae</name>
    <dbReference type="NCBI Taxonomy" id="2584122"/>
    <lineage>
        <taxon>Bacteria</taxon>
        <taxon>Pseudomonadati</taxon>
        <taxon>Bacteroidota</taxon>
        <taxon>Flavobacteriia</taxon>
        <taxon>Flavobacteriales</taxon>
        <taxon>Flavobacteriaceae</taxon>
        <taxon>Aureibaculum</taxon>
    </lineage>
</organism>
<accession>A0A5B7TXT4</accession>
<dbReference type="AlphaFoldDB" id="A0A5B7TXT4"/>
<gene>
    <name evidence="3" type="ORF">FF125_16525</name>
</gene>
<dbReference type="Proteomes" id="UP000306229">
    <property type="component" value="Chromosome"/>
</dbReference>